<reference evidence="3" key="1">
    <citation type="submission" date="2020-02" db="EMBL/GenBank/DDBJ databases">
        <authorList>
            <person name="Meier V. D."/>
        </authorList>
    </citation>
    <scope>NUCLEOTIDE SEQUENCE</scope>
    <source>
        <strain evidence="3">AVDCRST_MAG18</strain>
    </source>
</reference>
<dbReference type="Gene3D" id="3.40.50.720">
    <property type="entry name" value="NAD(P)-binding Rossmann-like Domain"/>
    <property type="match status" value="1"/>
</dbReference>
<dbReference type="GO" id="GO:0000166">
    <property type="term" value="F:nucleotide binding"/>
    <property type="evidence" value="ECO:0007669"/>
    <property type="project" value="InterPro"/>
</dbReference>
<keyword evidence="1 3" id="KW-0560">Oxidoreductase</keyword>
<evidence type="ECO:0000256" key="1">
    <source>
        <dbReference type="ARBA" id="ARBA00023002"/>
    </source>
</evidence>
<dbReference type="GO" id="GO:0047061">
    <property type="term" value="F:glucose-fructose oxidoreductase activity"/>
    <property type="evidence" value="ECO:0007669"/>
    <property type="project" value="UniProtKB-EC"/>
</dbReference>
<organism evidence="3">
    <name type="scientific">uncultured Thermomicrobiales bacterium</name>
    <dbReference type="NCBI Taxonomy" id="1645740"/>
    <lineage>
        <taxon>Bacteria</taxon>
        <taxon>Pseudomonadati</taxon>
        <taxon>Thermomicrobiota</taxon>
        <taxon>Thermomicrobia</taxon>
        <taxon>Thermomicrobiales</taxon>
        <taxon>environmental samples</taxon>
    </lineage>
</organism>
<dbReference type="Pfam" id="PF01408">
    <property type="entry name" value="GFO_IDH_MocA"/>
    <property type="match status" value="1"/>
</dbReference>
<feature type="domain" description="Gfo/Idh/MocA-like oxidoreductase N-terminal" evidence="2">
    <location>
        <begin position="4"/>
        <end position="135"/>
    </location>
</feature>
<proteinExistence type="predicted"/>
<dbReference type="InterPro" id="IPR000683">
    <property type="entry name" value="Gfo/Idh/MocA-like_OxRdtase_N"/>
</dbReference>
<dbReference type="InterPro" id="IPR036291">
    <property type="entry name" value="NAD(P)-bd_dom_sf"/>
</dbReference>
<gene>
    <name evidence="3" type="ORF">AVDCRST_MAG18-1362</name>
</gene>
<dbReference type="SUPFAM" id="SSF55347">
    <property type="entry name" value="Glyceraldehyde-3-phosphate dehydrogenase-like, C-terminal domain"/>
    <property type="match status" value="1"/>
</dbReference>
<evidence type="ECO:0000259" key="2">
    <source>
        <dbReference type="Pfam" id="PF01408"/>
    </source>
</evidence>
<sequence length="347" mass="37991">MSELRVGIIGCGRPRQTAGATGFGMAHWHARGYAESPGCAIVALADISEENARAFGREHGGERVYTDYREMLATERLDIVSICTWPQLHAEMTIAAATAGVRAIHCEKPMAPTWGEARRMVAACEERGAQLTFNHQRRFAAPFRRARELLRAGAIGPLQRLELRCIDLFDWGTHWFDICHFYNDETPAEWVLGQVDLRAGRTVFGIPLEGQGLSQIKFANGVYALLVTGPDHGLAAQNRLIGAEGIIEVAVQDGPTLRLWNREGSGWQAIDLPEGRSDLEVVADGVRDLVAALRAGREPELSGRRALRATELSFATYESSRRRGRVDLPLTIDDSPLAALQALSAGA</sequence>
<accession>A0A6J4V1H9</accession>
<name>A0A6J4V1H9_9BACT</name>
<dbReference type="Gene3D" id="3.30.360.10">
    <property type="entry name" value="Dihydrodipicolinate Reductase, domain 2"/>
    <property type="match status" value="1"/>
</dbReference>
<dbReference type="EMBL" id="CADCWN010000103">
    <property type="protein sequence ID" value="CAA9564555.1"/>
    <property type="molecule type" value="Genomic_DNA"/>
</dbReference>
<dbReference type="PANTHER" id="PTHR43818">
    <property type="entry name" value="BCDNA.GH03377"/>
    <property type="match status" value="1"/>
</dbReference>
<dbReference type="PANTHER" id="PTHR43818:SF11">
    <property type="entry name" value="BCDNA.GH03377"/>
    <property type="match status" value="1"/>
</dbReference>
<protein>
    <submittedName>
        <fullName evidence="3">Glucose-fructose oxidoreductase</fullName>
        <ecNumber evidence="3">1.1.99.28</ecNumber>
    </submittedName>
</protein>
<dbReference type="InterPro" id="IPR050463">
    <property type="entry name" value="Gfo/Idh/MocA_oxidrdct_glycsds"/>
</dbReference>
<dbReference type="EC" id="1.1.99.28" evidence="3"/>
<evidence type="ECO:0000313" key="3">
    <source>
        <dbReference type="EMBL" id="CAA9564555.1"/>
    </source>
</evidence>
<dbReference type="SUPFAM" id="SSF51735">
    <property type="entry name" value="NAD(P)-binding Rossmann-fold domains"/>
    <property type="match status" value="1"/>
</dbReference>
<dbReference type="AlphaFoldDB" id="A0A6J4V1H9"/>